<dbReference type="EMBL" id="LK052889">
    <property type="protein sequence ID" value="CDR40120.1"/>
    <property type="molecule type" value="Genomic_DNA"/>
</dbReference>
<feature type="compositionally biased region" description="Low complexity" evidence="3">
    <location>
        <begin position="120"/>
        <end position="129"/>
    </location>
</feature>
<dbReference type="PROSITE" id="PS50961">
    <property type="entry name" value="HTH_LA"/>
    <property type="match status" value="1"/>
</dbReference>
<evidence type="ECO:0000256" key="1">
    <source>
        <dbReference type="ARBA" id="ARBA00022884"/>
    </source>
</evidence>
<protein>
    <submittedName>
        <fullName evidence="5">CYFA0S04e04016g1_1</fullName>
    </submittedName>
</protein>
<dbReference type="GO" id="GO:0010494">
    <property type="term" value="C:cytoplasmic stress granule"/>
    <property type="evidence" value="ECO:0007669"/>
    <property type="project" value="TreeGrafter"/>
</dbReference>
<feature type="compositionally biased region" description="Basic and acidic residues" evidence="3">
    <location>
        <begin position="168"/>
        <end position="180"/>
    </location>
</feature>
<dbReference type="VEuPathDB" id="FungiDB:BON22_2431"/>
<dbReference type="OrthoDB" id="340227at2759"/>
<feature type="compositionally biased region" description="Polar residues" evidence="3">
    <location>
        <begin position="232"/>
        <end position="249"/>
    </location>
</feature>
<proteinExistence type="predicted"/>
<sequence length="499" mass="54408">MSESTSSSPASTSKLVPAAAPVVSAWGKKTEASNSQAAEPPAKSEEWPSADIALSKSASKTTSVETAKEKPKVAQPKVKSTGKEKWLPFEANITLASEKSGNNQQQKKKQNNGNNKKKQNNNGGNANGSKQKKDGQANKVQNGQKKDSSQAKRQNKKSTIDEAGADSANKKVKDNKENKIAEGTIKSPIAVPATTEPQTTASKVVDSQQSATPSEEAKSISETASLPAIPSIETSPGSAVSGEQTPQNPKKSSQTSHSQKHQFPQHRNSEPFTSNNGFHNNNNSGNRGGRRYNNNNKYNNGMRHSISGAPYGNVPYLVNYNYPYMPIMQAPGQYGFPVGFNNFQSAPGSRSNSQSPSKGEFASLSPPVSGIPPFTQPVIYNPYNVEQDPMTLVVQQLNYYFSGENLVKDFYLRRQMNSNGFVSLKKLIEFNRLKRLTGGDIEMMKTALNLSPNLEVKNEKVRVSNNWSNWVLPYDQRDAAGKVEDDDSEEENNADENKV</sequence>
<dbReference type="InterPro" id="IPR036390">
    <property type="entry name" value="WH_DNA-bd_sf"/>
</dbReference>
<feature type="compositionally biased region" description="Polar residues" evidence="3">
    <location>
        <begin position="195"/>
        <end position="213"/>
    </location>
</feature>
<feature type="compositionally biased region" description="Acidic residues" evidence="3">
    <location>
        <begin position="484"/>
        <end position="499"/>
    </location>
</feature>
<dbReference type="SUPFAM" id="SSF46785">
    <property type="entry name" value="Winged helix' DNA-binding domain"/>
    <property type="match status" value="1"/>
</dbReference>
<feature type="compositionally biased region" description="Polar residues" evidence="3">
    <location>
        <begin position="56"/>
        <end position="65"/>
    </location>
</feature>
<gene>
    <name evidence="5" type="ORF">CYFA0S_04e04016g</name>
</gene>
<dbReference type="AlphaFoldDB" id="A0A061ASI1"/>
<evidence type="ECO:0000256" key="2">
    <source>
        <dbReference type="PROSITE-ProRule" id="PRU00332"/>
    </source>
</evidence>
<dbReference type="SMART" id="SM00715">
    <property type="entry name" value="LA"/>
    <property type="match status" value="1"/>
</dbReference>
<name>A0A061ASI1_CYBFA</name>
<reference evidence="5" key="1">
    <citation type="journal article" date="2014" name="Genome Announc.">
        <title>Genome sequence of the yeast Cyberlindnera fabianii (Hansenula fabianii).</title>
        <authorList>
            <person name="Freel K.C."/>
            <person name="Sarilar V."/>
            <person name="Neuveglise C."/>
            <person name="Devillers H."/>
            <person name="Friedrich A."/>
            <person name="Schacherer J."/>
        </authorList>
    </citation>
    <scope>NUCLEOTIDE SEQUENCE</scope>
    <source>
        <strain evidence="5">YJS4271</strain>
    </source>
</reference>
<dbReference type="InterPro" id="IPR045180">
    <property type="entry name" value="La_dom_prot"/>
</dbReference>
<dbReference type="PANTHER" id="PTHR22792">
    <property type="entry name" value="LUPUS LA PROTEIN-RELATED"/>
    <property type="match status" value="1"/>
</dbReference>
<dbReference type="GO" id="GO:0003723">
    <property type="term" value="F:RNA binding"/>
    <property type="evidence" value="ECO:0007669"/>
    <property type="project" value="UniProtKB-UniRule"/>
</dbReference>
<dbReference type="PhylomeDB" id="A0A061ASI1"/>
<organism evidence="5">
    <name type="scientific">Cyberlindnera fabianii</name>
    <name type="common">Yeast</name>
    <name type="synonym">Hansenula fabianii</name>
    <dbReference type="NCBI Taxonomy" id="36022"/>
    <lineage>
        <taxon>Eukaryota</taxon>
        <taxon>Fungi</taxon>
        <taxon>Dikarya</taxon>
        <taxon>Ascomycota</taxon>
        <taxon>Saccharomycotina</taxon>
        <taxon>Saccharomycetes</taxon>
        <taxon>Phaffomycetales</taxon>
        <taxon>Phaffomycetaceae</taxon>
        <taxon>Cyberlindnera</taxon>
    </lineage>
</organism>
<dbReference type="Pfam" id="PF05383">
    <property type="entry name" value="La"/>
    <property type="match status" value="1"/>
</dbReference>
<evidence type="ECO:0000313" key="5">
    <source>
        <dbReference type="EMBL" id="CDR40120.1"/>
    </source>
</evidence>
<dbReference type="GO" id="GO:0005829">
    <property type="term" value="C:cytosol"/>
    <property type="evidence" value="ECO:0007669"/>
    <property type="project" value="TreeGrafter"/>
</dbReference>
<dbReference type="InterPro" id="IPR036388">
    <property type="entry name" value="WH-like_DNA-bd_sf"/>
</dbReference>
<dbReference type="PANTHER" id="PTHR22792:SF132">
    <property type="entry name" value="LA-RELATED PROTEIN 1"/>
    <property type="match status" value="1"/>
</dbReference>
<dbReference type="CDD" id="cd07323">
    <property type="entry name" value="LAM"/>
    <property type="match status" value="1"/>
</dbReference>
<feature type="region of interest" description="Disordered" evidence="3">
    <location>
        <begin position="26"/>
        <end position="301"/>
    </location>
</feature>
<evidence type="ECO:0000256" key="3">
    <source>
        <dbReference type="SAM" id="MobiDB-lite"/>
    </source>
</evidence>
<feature type="domain" description="HTH La-type RNA-binding" evidence="4">
    <location>
        <begin position="383"/>
        <end position="473"/>
    </location>
</feature>
<accession>A0A061ASI1</accession>
<keyword evidence="1 2" id="KW-0694">RNA-binding</keyword>
<dbReference type="GO" id="GO:0045727">
    <property type="term" value="P:positive regulation of translation"/>
    <property type="evidence" value="ECO:0007669"/>
    <property type="project" value="TreeGrafter"/>
</dbReference>
<feature type="compositionally biased region" description="Low complexity" evidence="3">
    <location>
        <begin position="275"/>
        <end position="301"/>
    </location>
</feature>
<feature type="compositionally biased region" description="Basic residues" evidence="3">
    <location>
        <begin position="106"/>
        <end position="119"/>
    </location>
</feature>
<evidence type="ECO:0000259" key="4">
    <source>
        <dbReference type="PROSITE" id="PS50961"/>
    </source>
</evidence>
<dbReference type="Gene3D" id="1.10.10.10">
    <property type="entry name" value="Winged helix-like DNA-binding domain superfamily/Winged helix DNA-binding domain"/>
    <property type="match status" value="1"/>
</dbReference>
<dbReference type="InterPro" id="IPR006630">
    <property type="entry name" value="La_HTH"/>
</dbReference>
<feature type="region of interest" description="Disordered" evidence="3">
    <location>
        <begin position="478"/>
        <end position="499"/>
    </location>
</feature>
<feature type="compositionally biased region" description="Polar residues" evidence="3">
    <location>
        <begin position="346"/>
        <end position="357"/>
    </location>
</feature>
<feature type="region of interest" description="Disordered" evidence="3">
    <location>
        <begin position="346"/>
        <end position="368"/>
    </location>
</feature>